<comment type="subcellular location">
    <subcellularLocation>
        <location evidence="1">Nucleus</location>
    </subcellularLocation>
</comment>
<dbReference type="SMART" id="SM00066">
    <property type="entry name" value="GAL4"/>
    <property type="match status" value="1"/>
</dbReference>
<evidence type="ECO:0000313" key="5">
    <source>
        <dbReference type="Proteomes" id="UP000191004"/>
    </source>
</evidence>
<feature type="domain" description="Zn(2)-C6 fungal-type" evidence="3">
    <location>
        <begin position="8"/>
        <end position="36"/>
    </location>
</feature>
<dbReference type="Proteomes" id="UP000191004">
    <property type="component" value="Unassembled WGS sequence"/>
</dbReference>
<accession>A0A1T3CJL1</accession>
<evidence type="ECO:0000256" key="2">
    <source>
        <dbReference type="ARBA" id="ARBA00023242"/>
    </source>
</evidence>
<dbReference type="OrthoDB" id="3251668at2759"/>
<dbReference type="PANTHER" id="PTHR37534">
    <property type="entry name" value="TRANSCRIPTIONAL ACTIVATOR PROTEIN UGA3"/>
    <property type="match status" value="1"/>
</dbReference>
<dbReference type="CDD" id="cd00067">
    <property type="entry name" value="GAL4"/>
    <property type="match status" value="1"/>
</dbReference>
<dbReference type="EMBL" id="LVVK01000015">
    <property type="protein sequence ID" value="OPB41288.1"/>
    <property type="molecule type" value="Genomic_DNA"/>
</dbReference>
<dbReference type="InterPro" id="IPR021858">
    <property type="entry name" value="Fun_TF"/>
</dbReference>
<evidence type="ECO:0000256" key="1">
    <source>
        <dbReference type="ARBA" id="ARBA00004123"/>
    </source>
</evidence>
<dbReference type="InterPro" id="IPR001138">
    <property type="entry name" value="Zn2Cys6_DnaBD"/>
</dbReference>
<dbReference type="GO" id="GO:0000981">
    <property type="term" value="F:DNA-binding transcription factor activity, RNA polymerase II-specific"/>
    <property type="evidence" value="ECO:0007669"/>
    <property type="project" value="InterPro"/>
</dbReference>
<proteinExistence type="predicted"/>
<sequence length="594" mass="65828">MSRSSTETCWTCRVRKKKCDRKRPTCSACHSLDITCYNGNNRPSWVDNDLERDQFADRIKAQIKEKAECRREKSYVKVLPLGRVRKPKTSPAAADRPVKNLKKNQARQNIQAQEAALTELSCYGCSKNGISPPESGQPGGVSDNPALLGISNDIDTDLEITFLDYAFPFLFPFYRPSIFKGGRGWLLATLRKSMPLFHTAMGFSTYFFILVMTDIANGEHEVCKGLVEGKLISHVDTAIKAMRQGIEDLAACGELASTEEKAHLMEGVGQLLVFETNISATNEWGIHLNAAVSLFKEIFEQNNLQDGRMDLDSVLAKMQKTGWAAASSSHRIFNPAQGAFMFYVAVIIFADIISATILGDAPMLREYHSLLINDGCGPVDSRRLLLDLEDSVGCQSWILLLIADIASLVEGKKQGRVSRGDLLVEGNRIAEKLQNGIASLKDNPGKPVASIGSFQAYSNPEALLETIDSTSYSLVWAHATVLYLFVTTSGWQEQHEIIQQNVSSAIQLLDKIASPAILRSLAWPFCVVGCLASTDQEETFRTIASRMGNLSAFGTLLEALRIMEQVWSTRGERDVENWDFTYCFRILSSIPLLI</sequence>
<dbReference type="PROSITE" id="PS50048">
    <property type="entry name" value="ZN2_CY6_FUNGAL_2"/>
    <property type="match status" value="1"/>
</dbReference>
<protein>
    <submittedName>
        <fullName evidence="4">Zn2Cys6 transcriptional regulator</fullName>
    </submittedName>
</protein>
<name>A0A1T3CJL1_9HYPO</name>
<dbReference type="SUPFAM" id="SSF57701">
    <property type="entry name" value="Zn2/Cys6 DNA-binding domain"/>
    <property type="match status" value="1"/>
</dbReference>
<dbReference type="PROSITE" id="PS00463">
    <property type="entry name" value="ZN2_CY6_FUNGAL_1"/>
    <property type="match status" value="1"/>
</dbReference>
<dbReference type="Pfam" id="PF11951">
    <property type="entry name" value="Fungal_trans_2"/>
    <property type="match status" value="1"/>
</dbReference>
<keyword evidence="5" id="KW-1185">Reference proteome</keyword>
<comment type="caution">
    <text evidence="4">The sequence shown here is derived from an EMBL/GenBank/DDBJ whole genome shotgun (WGS) entry which is preliminary data.</text>
</comment>
<dbReference type="Gene3D" id="4.10.240.10">
    <property type="entry name" value="Zn(2)-C6 fungal-type DNA-binding domain"/>
    <property type="match status" value="1"/>
</dbReference>
<organism evidence="4 5">
    <name type="scientific">Trichoderma guizhouense</name>
    <dbReference type="NCBI Taxonomy" id="1491466"/>
    <lineage>
        <taxon>Eukaryota</taxon>
        <taxon>Fungi</taxon>
        <taxon>Dikarya</taxon>
        <taxon>Ascomycota</taxon>
        <taxon>Pezizomycotina</taxon>
        <taxon>Sordariomycetes</taxon>
        <taxon>Hypocreomycetidae</taxon>
        <taxon>Hypocreales</taxon>
        <taxon>Hypocreaceae</taxon>
        <taxon>Trichoderma</taxon>
    </lineage>
</organism>
<dbReference type="GO" id="GO:0005634">
    <property type="term" value="C:nucleus"/>
    <property type="evidence" value="ECO:0007669"/>
    <property type="project" value="UniProtKB-SubCell"/>
</dbReference>
<dbReference type="PANTHER" id="PTHR37534:SF20">
    <property type="entry name" value="PRO1A C6 ZINK-FINGER PROTEIN"/>
    <property type="match status" value="1"/>
</dbReference>
<evidence type="ECO:0000259" key="3">
    <source>
        <dbReference type="PROSITE" id="PS50048"/>
    </source>
</evidence>
<reference evidence="4 5" key="1">
    <citation type="submission" date="2016-04" db="EMBL/GenBank/DDBJ databases">
        <title>Multiple horizontal gene transfer events from other fungi enriched the ability of the initially mycotrophic fungus Trichoderma (Ascomycota) to feed on dead plant biomass.</title>
        <authorList>
            <person name="Atanasova L."/>
            <person name="Chenthamara K."/>
            <person name="Zhang J."/>
            <person name="Grujic M."/>
            <person name="Henrissat B."/>
            <person name="Kuo A."/>
            <person name="Aertz A."/>
            <person name="Salamov A."/>
            <person name="Lipzen A."/>
            <person name="Labutti K."/>
            <person name="Barry K."/>
            <person name="Miao Y."/>
            <person name="Rahimi M.J."/>
            <person name="Shen Q."/>
            <person name="Grigoriev I.V."/>
            <person name="Kubicek C.P."/>
            <person name="Druzhinina I.S."/>
        </authorList>
    </citation>
    <scope>NUCLEOTIDE SEQUENCE [LARGE SCALE GENOMIC DNA]</scope>
    <source>
        <strain evidence="4 5">NJAU 4742</strain>
    </source>
</reference>
<dbReference type="GO" id="GO:0008270">
    <property type="term" value="F:zinc ion binding"/>
    <property type="evidence" value="ECO:0007669"/>
    <property type="project" value="InterPro"/>
</dbReference>
<dbReference type="Pfam" id="PF00172">
    <property type="entry name" value="Zn_clus"/>
    <property type="match status" value="1"/>
</dbReference>
<keyword evidence="2" id="KW-0539">Nucleus</keyword>
<evidence type="ECO:0000313" key="4">
    <source>
        <dbReference type="EMBL" id="OPB41288.1"/>
    </source>
</evidence>
<dbReference type="AlphaFoldDB" id="A0A1T3CJL1"/>
<dbReference type="InterPro" id="IPR036864">
    <property type="entry name" value="Zn2-C6_fun-type_DNA-bd_sf"/>
</dbReference>
<gene>
    <name evidence="4" type="ORF">A0O28_0080060</name>
</gene>